<reference evidence="1" key="1">
    <citation type="submission" date="2022-11" db="UniProtKB">
        <authorList>
            <consortium name="EnsemblMetazoa"/>
        </authorList>
    </citation>
    <scope>IDENTIFICATION</scope>
</reference>
<dbReference type="Proteomes" id="UP000887568">
    <property type="component" value="Unplaced"/>
</dbReference>
<dbReference type="AlphaFoldDB" id="A0A913ZK98"/>
<evidence type="ECO:0000313" key="1">
    <source>
        <dbReference type="EnsemblMetazoa" id="XP_038051515.1"/>
    </source>
</evidence>
<dbReference type="OMA" id="TTESMAN"/>
<accession>A0A913ZK98</accession>
<sequence length="162" mass="18675">MDRLYNLSSAAQRGTLYNIRDKFSHKNVKTKVSSCINHAVDLLKITTESMANLAMKVLHMDDRHSIPADCPSLSASVEERTEFIQTAEIIVDEMWPMIDQVKLQVACNGYEKQDKRKDDRSFCHCGEDQGGVWIECSARRHYSCRKWYHLDCLCLTEDDIDV</sequence>
<name>A0A913ZK98_PATMI</name>
<dbReference type="InterPro" id="IPR011011">
    <property type="entry name" value="Znf_FYVE_PHD"/>
</dbReference>
<evidence type="ECO:0000313" key="2">
    <source>
        <dbReference type="Proteomes" id="UP000887568"/>
    </source>
</evidence>
<dbReference type="GeneID" id="119724500"/>
<dbReference type="Gene3D" id="3.30.40.10">
    <property type="entry name" value="Zinc/RING finger domain, C3HC4 (zinc finger)"/>
    <property type="match status" value="1"/>
</dbReference>
<keyword evidence="2" id="KW-1185">Reference proteome</keyword>
<dbReference type="InterPro" id="IPR013083">
    <property type="entry name" value="Znf_RING/FYVE/PHD"/>
</dbReference>
<dbReference type="EnsemblMetazoa" id="XM_038195587.1">
    <property type="protein sequence ID" value="XP_038051515.1"/>
    <property type="gene ID" value="LOC119724500"/>
</dbReference>
<proteinExistence type="predicted"/>
<dbReference type="OrthoDB" id="6160157at2759"/>
<protein>
    <recommendedName>
        <fullName evidence="3">Zinc finger PHD-type domain-containing protein</fullName>
    </recommendedName>
</protein>
<organism evidence="1 2">
    <name type="scientific">Patiria miniata</name>
    <name type="common">Bat star</name>
    <name type="synonym">Asterina miniata</name>
    <dbReference type="NCBI Taxonomy" id="46514"/>
    <lineage>
        <taxon>Eukaryota</taxon>
        <taxon>Metazoa</taxon>
        <taxon>Echinodermata</taxon>
        <taxon>Eleutherozoa</taxon>
        <taxon>Asterozoa</taxon>
        <taxon>Asteroidea</taxon>
        <taxon>Valvatacea</taxon>
        <taxon>Valvatida</taxon>
        <taxon>Asterinidae</taxon>
        <taxon>Patiria</taxon>
    </lineage>
</organism>
<evidence type="ECO:0008006" key="3">
    <source>
        <dbReference type="Google" id="ProtNLM"/>
    </source>
</evidence>
<dbReference type="SUPFAM" id="SSF57903">
    <property type="entry name" value="FYVE/PHD zinc finger"/>
    <property type="match status" value="1"/>
</dbReference>
<dbReference type="RefSeq" id="XP_038051515.1">
    <property type="nucleotide sequence ID" value="XM_038195587.1"/>
</dbReference>